<dbReference type="GO" id="GO:0005634">
    <property type="term" value="C:nucleus"/>
    <property type="evidence" value="ECO:0007669"/>
    <property type="project" value="UniProtKB-SubCell"/>
</dbReference>
<dbReference type="GO" id="GO:0003723">
    <property type="term" value="F:RNA binding"/>
    <property type="evidence" value="ECO:0007669"/>
    <property type="project" value="TreeGrafter"/>
</dbReference>
<keyword evidence="8" id="KW-0399">Innate immunity</keyword>
<evidence type="ECO:0000256" key="14">
    <source>
        <dbReference type="ARBA" id="ARBA00023118"/>
    </source>
</evidence>
<gene>
    <name evidence="22" type="primary">LOC114513938</name>
</gene>
<comment type="cofactor">
    <cofactor evidence="1">
        <name>Zn(2+)</name>
        <dbReference type="ChEBI" id="CHEBI:29105"/>
    </cofactor>
</comment>
<evidence type="ECO:0000313" key="22">
    <source>
        <dbReference type="RefSeq" id="XP_035872996.1"/>
    </source>
</evidence>
<keyword evidence="12" id="KW-0862">Zinc</keyword>
<evidence type="ECO:0000256" key="5">
    <source>
        <dbReference type="ARBA" id="ARBA00020239"/>
    </source>
</evidence>
<evidence type="ECO:0000256" key="19">
    <source>
        <dbReference type="SAM" id="MobiDB-lite"/>
    </source>
</evidence>
<dbReference type="GO" id="GO:0016554">
    <property type="term" value="P:cytidine to uridine editing"/>
    <property type="evidence" value="ECO:0007669"/>
    <property type="project" value="TreeGrafter"/>
</dbReference>
<evidence type="ECO:0000256" key="10">
    <source>
        <dbReference type="ARBA" id="ARBA00022737"/>
    </source>
</evidence>
<keyword evidence="21" id="KW-1185">Reference proteome</keyword>
<feature type="domain" description="CMP/dCMP-type deaminase" evidence="20">
    <location>
        <begin position="333"/>
        <end position="468"/>
    </location>
</feature>
<dbReference type="GO" id="GO:0004126">
    <property type="term" value="F:cytidine deaminase activity"/>
    <property type="evidence" value="ECO:0007669"/>
    <property type="project" value="TreeGrafter"/>
</dbReference>
<dbReference type="Gene3D" id="3.40.140.10">
    <property type="entry name" value="Cytidine Deaminase, domain 2"/>
    <property type="match status" value="2"/>
</dbReference>
<name>A0A7E6D225_9CHIR</name>
<dbReference type="PROSITE" id="PS00903">
    <property type="entry name" value="CYT_DCMP_DEAMINASES_1"/>
    <property type="match status" value="2"/>
</dbReference>
<keyword evidence="14" id="KW-0051">Antiviral defense</keyword>
<sequence length="524" mass="59596">MKASQQEDTGCDQADKQRTQSQRPGRNLDMEAGPEPVVRPRMDKDVFIENFGVDTPRKTYLCYEVEQPEGDSSIPEDQLKGFLRNQAFNTPGGRRHAELCFLDRIRSWGLDRSKHYSITVFISWSPCRSCALSLVGFLRENSLVNLRIFAARIYSYIEGYEDGLRQLQAAGAQISIMDIPEYEHCWETFVDHEGQPFEPGDDLCAHIEEKSQMLDNILKGSGKLKTDSTSLNNQSLLEIDEPWMDTGTFTNNFGPHMPNETYLCYEVEQPEGDSSIPEDQLKGFLRNQVTDHRRQGLLPWGIQGEGFRELQVSYREEEGCRDGQLWATQKNVVPVSQGFLCALLLSLPGEAQTQGKTFGLPHLPHPGPALLLLTAGDRTLFSLFCPQAFNTPGGRRHAELCFLDRIRSWGLDRSKHYSITVFISWSPCRSCALGLVGFLRENSLVSLRIFAARIYTYSLRYEDGLRQLQEAGAQISIMDIPEYEHCWDTFVDHQDEAFEPGDDLPVHIQKESQMLDNILKPDLR</sequence>
<dbReference type="Proteomes" id="UP000504628">
    <property type="component" value="Chromosome 2"/>
</dbReference>
<evidence type="ECO:0000256" key="9">
    <source>
        <dbReference type="ARBA" id="ARBA00022723"/>
    </source>
</evidence>
<keyword evidence="15" id="KW-0539">Nucleus</keyword>
<feature type="region of interest" description="Disordered" evidence="19">
    <location>
        <begin position="1"/>
        <end position="37"/>
    </location>
</feature>
<dbReference type="OrthoDB" id="8676111at2759"/>
<comment type="catalytic activity">
    <reaction evidence="18">
        <text>a 2'-deoxycytidine in single-stranded DNA + H2O + H(+) = a 2'-deoxyuridine in single-stranded DNA + NH4(+)</text>
        <dbReference type="Rhea" id="RHEA:50948"/>
        <dbReference type="Rhea" id="RHEA-COMP:12846"/>
        <dbReference type="Rhea" id="RHEA-COMP:12847"/>
        <dbReference type="ChEBI" id="CHEBI:15377"/>
        <dbReference type="ChEBI" id="CHEBI:15378"/>
        <dbReference type="ChEBI" id="CHEBI:28938"/>
        <dbReference type="ChEBI" id="CHEBI:85452"/>
        <dbReference type="ChEBI" id="CHEBI:133902"/>
        <dbReference type="EC" id="3.5.4.38"/>
    </reaction>
</comment>
<dbReference type="GeneID" id="114513938"/>
<keyword evidence="11" id="KW-0378">Hydrolase</keyword>
<dbReference type="GO" id="GO:0008270">
    <property type="term" value="F:zinc ion binding"/>
    <property type="evidence" value="ECO:0007669"/>
    <property type="project" value="InterPro"/>
</dbReference>
<dbReference type="KEGG" id="pdic:114513938"/>
<evidence type="ECO:0000256" key="16">
    <source>
        <dbReference type="ARBA" id="ARBA00029489"/>
    </source>
</evidence>
<evidence type="ECO:0000256" key="17">
    <source>
        <dbReference type="ARBA" id="ARBA00032972"/>
    </source>
</evidence>
<evidence type="ECO:0000259" key="20">
    <source>
        <dbReference type="PROSITE" id="PS51747"/>
    </source>
</evidence>
<proteinExistence type="inferred from homology"/>
<dbReference type="InterPro" id="IPR016193">
    <property type="entry name" value="Cytidine_deaminase-like"/>
</dbReference>
<dbReference type="InterPro" id="IPR002125">
    <property type="entry name" value="CMP_dCMP_dom"/>
</dbReference>
<keyword evidence="13" id="KW-0391">Immunity</keyword>
<dbReference type="GO" id="GO:0000932">
    <property type="term" value="C:P-body"/>
    <property type="evidence" value="ECO:0007669"/>
    <property type="project" value="UniProtKB-SubCell"/>
</dbReference>
<reference evidence="22" key="1">
    <citation type="submission" date="2025-08" db="UniProtKB">
        <authorList>
            <consortium name="RefSeq"/>
        </authorList>
    </citation>
    <scope>IDENTIFICATION</scope>
    <source>
        <tissue evidence="22">Muscle</tissue>
    </source>
</reference>
<dbReference type="SUPFAM" id="SSF53927">
    <property type="entry name" value="Cytidine deaminase-like"/>
    <property type="match status" value="2"/>
</dbReference>
<dbReference type="GO" id="GO:0045087">
    <property type="term" value="P:innate immune response"/>
    <property type="evidence" value="ECO:0007669"/>
    <property type="project" value="UniProtKB-KW"/>
</dbReference>
<accession>A0A7E6D225</accession>
<dbReference type="GO" id="GO:0070383">
    <property type="term" value="P:DNA cytosine deamination"/>
    <property type="evidence" value="ECO:0007669"/>
    <property type="project" value="TreeGrafter"/>
</dbReference>
<dbReference type="RefSeq" id="XP_035872996.1">
    <property type="nucleotide sequence ID" value="XM_036017103.1"/>
</dbReference>
<keyword evidence="6" id="KW-0963">Cytoplasm</keyword>
<protein>
    <recommendedName>
        <fullName evidence="5">DNA dC-&gt;dU-editing enzyme APOBEC-3G</fullName>
        <ecNumber evidence="16">3.5.4.38</ecNumber>
    </recommendedName>
    <alternativeName>
        <fullName evidence="17">Deoxycytidine deaminase</fullName>
    </alternativeName>
</protein>
<dbReference type="CDD" id="cd01283">
    <property type="entry name" value="cytidine_deaminase"/>
    <property type="match status" value="2"/>
</dbReference>
<evidence type="ECO:0000256" key="11">
    <source>
        <dbReference type="ARBA" id="ARBA00022801"/>
    </source>
</evidence>
<evidence type="ECO:0000256" key="6">
    <source>
        <dbReference type="ARBA" id="ARBA00022490"/>
    </source>
</evidence>
<dbReference type="AlphaFoldDB" id="A0A7E6D225"/>
<evidence type="ECO:0000256" key="4">
    <source>
        <dbReference type="ARBA" id="ARBA00006576"/>
    </source>
</evidence>
<evidence type="ECO:0000256" key="18">
    <source>
        <dbReference type="ARBA" id="ARBA00049114"/>
    </source>
</evidence>
<evidence type="ECO:0000256" key="3">
    <source>
        <dbReference type="ARBA" id="ARBA00004201"/>
    </source>
</evidence>
<dbReference type="Pfam" id="PF18782">
    <property type="entry name" value="NAD2"/>
    <property type="match status" value="2"/>
</dbReference>
<dbReference type="InterPro" id="IPR016192">
    <property type="entry name" value="APOBEC/CMP_deaminase_Zn-bd"/>
</dbReference>
<dbReference type="InParanoid" id="A0A7E6D225"/>
<evidence type="ECO:0000313" key="21">
    <source>
        <dbReference type="Proteomes" id="UP000504628"/>
    </source>
</evidence>
<evidence type="ECO:0000256" key="13">
    <source>
        <dbReference type="ARBA" id="ARBA00022859"/>
    </source>
</evidence>
<evidence type="ECO:0000256" key="1">
    <source>
        <dbReference type="ARBA" id="ARBA00001947"/>
    </source>
</evidence>
<keyword evidence="7" id="KW-0597">Phosphoprotein</keyword>
<evidence type="ECO:0000256" key="2">
    <source>
        <dbReference type="ARBA" id="ARBA00004123"/>
    </source>
</evidence>
<dbReference type="GO" id="GO:0051607">
    <property type="term" value="P:defense response to virus"/>
    <property type="evidence" value="ECO:0007669"/>
    <property type="project" value="UniProtKB-KW"/>
</dbReference>
<dbReference type="PANTHER" id="PTHR13857:SF20">
    <property type="entry name" value="DNA DC-DU-EDITING ENZYME APOBEC-3G"/>
    <property type="match status" value="1"/>
</dbReference>
<dbReference type="EC" id="3.5.4.38" evidence="16"/>
<dbReference type="GO" id="GO:0045869">
    <property type="term" value="P:negative regulation of single stranded viral RNA replication via double stranded DNA intermediate"/>
    <property type="evidence" value="ECO:0007669"/>
    <property type="project" value="TreeGrafter"/>
</dbReference>
<dbReference type="PANTHER" id="PTHR13857">
    <property type="entry name" value="MRNA EDITING ENZYME"/>
    <property type="match status" value="1"/>
</dbReference>
<comment type="subcellular location">
    <subcellularLocation>
        <location evidence="3">Cytoplasm</location>
        <location evidence="3">P-body</location>
    </subcellularLocation>
    <subcellularLocation>
        <location evidence="2">Nucleus</location>
    </subcellularLocation>
</comment>
<feature type="domain" description="CMP/dCMP-type deaminase" evidence="20">
    <location>
        <begin position="55"/>
        <end position="167"/>
    </location>
</feature>
<evidence type="ECO:0000256" key="7">
    <source>
        <dbReference type="ARBA" id="ARBA00022553"/>
    </source>
</evidence>
<evidence type="ECO:0000256" key="15">
    <source>
        <dbReference type="ARBA" id="ARBA00023242"/>
    </source>
</evidence>
<organism evidence="21 22">
    <name type="scientific">Phyllostomus discolor</name>
    <name type="common">pale spear-nosed bat</name>
    <dbReference type="NCBI Taxonomy" id="89673"/>
    <lineage>
        <taxon>Eukaryota</taxon>
        <taxon>Metazoa</taxon>
        <taxon>Chordata</taxon>
        <taxon>Craniata</taxon>
        <taxon>Vertebrata</taxon>
        <taxon>Euteleostomi</taxon>
        <taxon>Mammalia</taxon>
        <taxon>Eutheria</taxon>
        <taxon>Laurasiatheria</taxon>
        <taxon>Chiroptera</taxon>
        <taxon>Yangochiroptera</taxon>
        <taxon>Phyllostomidae</taxon>
        <taxon>Phyllostominae</taxon>
        <taxon>Phyllostomus</taxon>
    </lineage>
</organism>
<keyword evidence="9" id="KW-0479">Metal-binding</keyword>
<evidence type="ECO:0000256" key="12">
    <source>
        <dbReference type="ARBA" id="ARBA00022833"/>
    </source>
</evidence>
<comment type="similarity">
    <text evidence="4">Belongs to the cytidine and deoxycytidylate deaminase family.</text>
</comment>
<dbReference type="PROSITE" id="PS51747">
    <property type="entry name" value="CYT_DCMP_DEAMINASES_2"/>
    <property type="match status" value="2"/>
</dbReference>
<dbReference type="InterPro" id="IPR050610">
    <property type="entry name" value="APOBEC_Cyt_Deaminase"/>
</dbReference>
<keyword evidence="10" id="KW-0677">Repeat</keyword>
<evidence type="ECO:0000256" key="8">
    <source>
        <dbReference type="ARBA" id="ARBA00022588"/>
    </source>
</evidence>